<protein>
    <submittedName>
        <fullName evidence="2">Sporulation initiation inhibitor protein Soj</fullName>
        <ecNumber evidence="2">3.6.-.-</ecNumber>
    </submittedName>
</protein>
<dbReference type="OrthoDB" id="9799330at2"/>
<organism evidence="2 3">
    <name type="scientific">Granulosicoccus antarcticus IMCC3135</name>
    <dbReference type="NCBI Taxonomy" id="1192854"/>
    <lineage>
        <taxon>Bacteria</taxon>
        <taxon>Pseudomonadati</taxon>
        <taxon>Pseudomonadota</taxon>
        <taxon>Gammaproteobacteria</taxon>
        <taxon>Chromatiales</taxon>
        <taxon>Granulosicoccaceae</taxon>
        <taxon>Granulosicoccus</taxon>
    </lineage>
</organism>
<dbReference type="RefSeq" id="WP_088921140.1">
    <property type="nucleotide sequence ID" value="NZ_CP018632.1"/>
</dbReference>
<proteinExistence type="predicted"/>
<dbReference type="EC" id="3.6.-.-" evidence="2"/>
<evidence type="ECO:0000259" key="1">
    <source>
        <dbReference type="Pfam" id="PF13614"/>
    </source>
</evidence>
<dbReference type="PANTHER" id="PTHR13696:SF52">
    <property type="entry name" value="PARA FAMILY PROTEIN CT_582"/>
    <property type="match status" value="1"/>
</dbReference>
<dbReference type="Proteomes" id="UP000250079">
    <property type="component" value="Chromosome"/>
</dbReference>
<sequence length="247" mass="28102">MKVVACYSMKGGVGKTATAVNLAYFAAKSGQRTLLIDLDPQGASSFYFRVKPSSKKWGDRFFKAYKTLVKNIKASDFENLDIIPAHLSFRNFDAMLGDLKRRENRLKRVLKGFKHEYDLVILDCPPSIGYLSESIFIASDVVLVPVIPTTLSERTFEQLVLFFKDKKYPLKKIVPFFSMVQAQKSLHKATMEAMSTRRKVFLKTTIPYSSDIEKMGQHKAPVDLFARSTRANAAYIKLWAEISKKHL</sequence>
<dbReference type="EMBL" id="CP018632">
    <property type="protein sequence ID" value="ASJ76360.1"/>
    <property type="molecule type" value="Genomic_DNA"/>
</dbReference>
<dbReference type="InterPro" id="IPR025669">
    <property type="entry name" value="AAA_dom"/>
</dbReference>
<dbReference type="GO" id="GO:0016787">
    <property type="term" value="F:hydrolase activity"/>
    <property type="evidence" value="ECO:0007669"/>
    <property type="project" value="UniProtKB-KW"/>
</dbReference>
<keyword evidence="2" id="KW-0378">Hydrolase</keyword>
<evidence type="ECO:0000313" key="3">
    <source>
        <dbReference type="Proteomes" id="UP000250079"/>
    </source>
</evidence>
<dbReference type="AlphaFoldDB" id="A0A2Z2P4I8"/>
<gene>
    <name evidence="2" type="primary">soj_1</name>
    <name evidence="2" type="ORF">IMCC3135_31565</name>
</gene>
<reference evidence="2 3" key="1">
    <citation type="submission" date="2016-12" db="EMBL/GenBank/DDBJ databases">
        <authorList>
            <person name="Song W.-J."/>
            <person name="Kurnit D.M."/>
        </authorList>
    </citation>
    <scope>NUCLEOTIDE SEQUENCE [LARGE SCALE GENOMIC DNA]</scope>
    <source>
        <strain evidence="2 3">IMCC3135</strain>
    </source>
</reference>
<accession>A0A2Z2P4I8</accession>
<dbReference type="SUPFAM" id="SSF52540">
    <property type="entry name" value="P-loop containing nucleoside triphosphate hydrolases"/>
    <property type="match status" value="1"/>
</dbReference>
<feature type="domain" description="AAA" evidence="1">
    <location>
        <begin position="1"/>
        <end position="165"/>
    </location>
</feature>
<keyword evidence="3" id="KW-1185">Reference proteome</keyword>
<dbReference type="PANTHER" id="PTHR13696">
    <property type="entry name" value="P-LOOP CONTAINING NUCLEOSIDE TRIPHOSPHATE HYDROLASE"/>
    <property type="match status" value="1"/>
</dbReference>
<evidence type="ECO:0000313" key="2">
    <source>
        <dbReference type="EMBL" id="ASJ76360.1"/>
    </source>
</evidence>
<dbReference type="InterPro" id="IPR050678">
    <property type="entry name" value="DNA_Partitioning_ATPase"/>
</dbReference>
<dbReference type="Pfam" id="PF13614">
    <property type="entry name" value="AAA_31"/>
    <property type="match status" value="1"/>
</dbReference>
<dbReference type="CDD" id="cd02042">
    <property type="entry name" value="ParAB_family"/>
    <property type="match status" value="1"/>
</dbReference>
<name>A0A2Z2P4I8_9GAMM</name>
<dbReference type="Gene3D" id="3.40.50.300">
    <property type="entry name" value="P-loop containing nucleotide triphosphate hydrolases"/>
    <property type="match status" value="1"/>
</dbReference>
<dbReference type="InterPro" id="IPR027417">
    <property type="entry name" value="P-loop_NTPase"/>
</dbReference>
<dbReference type="KEGG" id="gai:IMCC3135_31565"/>